<feature type="coiled-coil region" evidence="1">
    <location>
        <begin position="79"/>
        <end position="106"/>
    </location>
</feature>
<accession>A0A486XHI5</accession>
<sequence length="216" mass="24920">MSAWQQQSERFSQLKPREKNLVFFGSLALLIYLSVIYLLEPAYKQLQLSQAQQLRSAKQLQDATQQAELFRQQLAIDANQHYREQIQVLEQQQQQLNAEIRQSASHFIGAEQMVALLRNVLQSSQAVQVKSLQTAMAEPVRLPGQQAEDPALLFQHKTTLVLSGSYADLFQVLQRMEQLPWLLNWAELRYKVVTYPTAELALTLITVSEYEDFIRL</sequence>
<feature type="transmembrane region" description="Helical" evidence="2">
    <location>
        <begin position="21"/>
        <end position="39"/>
    </location>
</feature>
<organism evidence="3">
    <name type="scientific">Rheinheimera sp. BAL341</name>
    <dbReference type="NCBI Taxonomy" id="1708203"/>
    <lineage>
        <taxon>Bacteria</taxon>
        <taxon>Pseudomonadati</taxon>
        <taxon>Pseudomonadota</taxon>
        <taxon>Gammaproteobacteria</taxon>
        <taxon>Chromatiales</taxon>
        <taxon>Chromatiaceae</taxon>
        <taxon>Rheinheimera</taxon>
    </lineage>
</organism>
<proteinExistence type="predicted"/>
<evidence type="ECO:0000256" key="1">
    <source>
        <dbReference type="SAM" id="Coils"/>
    </source>
</evidence>
<protein>
    <submittedName>
        <fullName evidence="3">MSHA biogenesis protein MshJ</fullName>
    </submittedName>
</protein>
<evidence type="ECO:0000256" key="2">
    <source>
        <dbReference type="SAM" id="Phobius"/>
    </source>
</evidence>
<keyword evidence="2" id="KW-1133">Transmembrane helix</keyword>
<reference evidence="3" key="1">
    <citation type="submission" date="2019-04" db="EMBL/GenBank/DDBJ databases">
        <authorList>
            <person name="Brambilla D."/>
        </authorList>
    </citation>
    <scope>NUCLEOTIDE SEQUENCE</scope>
    <source>
        <strain evidence="3">BAL1</strain>
    </source>
</reference>
<evidence type="ECO:0000313" key="3">
    <source>
        <dbReference type="EMBL" id="VHO00745.1"/>
    </source>
</evidence>
<keyword evidence="1" id="KW-0175">Coiled coil</keyword>
<gene>
    <name evidence="3" type="ORF">BAL341_179</name>
</gene>
<dbReference type="EMBL" id="CAAJGR010000043">
    <property type="protein sequence ID" value="VHO00745.1"/>
    <property type="molecule type" value="Genomic_DNA"/>
</dbReference>
<name>A0A486XHI5_9GAMM</name>
<keyword evidence="2" id="KW-0472">Membrane</keyword>
<keyword evidence="2" id="KW-0812">Transmembrane</keyword>
<dbReference type="AlphaFoldDB" id="A0A486XHI5"/>